<evidence type="ECO:0000256" key="1">
    <source>
        <dbReference type="SAM" id="MobiDB-lite"/>
    </source>
</evidence>
<dbReference type="PANTHER" id="PTHR48475">
    <property type="entry name" value="RIBONUCLEASE H"/>
    <property type="match status" value="1"/>
</dbReference>
<dbReference type="Gene3D" id="3.30.70.270">
    <property type="match status" value="1"/>
</dbReference>
<dbReference type="Proteomes" id="UP000288805">
    <property type="component" value="Unassembled WGS sequence"/>
</dbReference>
<dbReference type="InterPro" id="IPR043502">
    <property type="entry name" value="DNA/RNA_pol_sf"/>
</dbReference>
<dbReference type="Gene3D" id="3.30.420.10">
    <property type="entry name" value="Ribonuclease H-like superfamily/Ribonuclease H"/>
    <property type="match status" value="1"/>
</dbReference>
<dbReference type="EMBL" id="QGNW01000206">
    <property type="protein sequence ID" value="RVW85223.1"/>
    <property type="molecule type" value="Genomic_DNA"/>
</dbReference>
<feature type="region of interest" description="Disordered" evidence="1">
    <location>
        <begin position="123"/>
        <end position="146"/>
    </location>
</feature>
<protein>
    <recommendedName>
        <fullName evidence="2">Reverse transcriptase domain-containing protein</fullName>
    </recommendedName>
</protein>
<dbReference type="InterPro" id="IPR043128">
    <property type="entry name" value="Rev_trsase/Diguanyl_cyclase"/>
</dbReference>
<name>A0A438HL94_VITVI</name>
<dbReference type="PANTHER" id="PTHR48475:SF2">
    <property type="entry name" value="RIBONUCLEASE H"/>
    <property type="match status" value="1"/>
</dbReference>
<evidence type="ECO:0000313" key="3">
    <source>
        <dbReference type="EMBL" id="RVW85223.1"/>
    </source>
</evidence>
<dbReference type="Gene3D" id="1.10.340.70">
    <property type="match status" value="1"/>
</dbReference>
<feature type="compositionally biased region" description="Polar residues" evidence="1">
    <location>
        <begin position="134"/>
        <end position="146"/>
    </location>
</feature>
<dbReference type="SUPFAM" id="SSF56672">
    <property type="entry name" value="DNA/RNA polymerases"/>
    <property type="match status" value="1"/>
</dbReference>
<dbReference type="InterPro" id="IPR000477">
    <property type="entry name" value="RT_dom"/>
</dbReference>
<feature type="domain" description="Reverse transcriptase" evidence="2">
    <location>
        <begin position="22"/>
        <end position="87"/>
    </location>
</feature>
<dbReference type="InterPro" id="IPR012337">
    <property type="entry name" value="RNaseH-like_sf"/>
</dbReference>
<proteinExistence type="predicted"/>
<dbReference type="AlphaFoldDB" id="A0A438HL94"/>
<dbReference type="GO" id="GO:0003676">
    <property type="term" value="F:nucleic acid binding"/>
    <property type="evidence" value="ECO:0007669"/>
    <property type="project" value="InterPro"/>
</dbReference>
<reference evidence="3 4" key="1">
    <citation type="journal article" date="2018" name="PLoS Genet.">
        <title>Population sequencing reveals clonal diversity and ancestral inbreeding in the grapevine cultivar Chardonnay.</title>
        <authorList>
            <person name="Roach M.J."/>
            <person name="Johnson D.L."/>
            <person name="Bohlmann J."/>
            <person name="van Vuuren H.J."/>
            <person name="Jones S.J."/>
            <person name="Pretorius I.S."/>
            <person name="Schmidt S.A."/>
            <person name="Borneman A.R."/>
        </authorList>
    </citation>
    <scope>NUCLEOTIDE SEQUENCE [LARGE SCALE GENOMIC DNA]</scope>
    <source>
        <strain evidence="4">cv. Chardonnay</strain>
        <tissue evidence="3">Leaf</tissue>
    </source>
</reference>
<gene>
    <name evidence="3" type="ORF">CK203_046617</name>
</gene>
<sequence>MDFIATRSCHSGSRMLEPFTKMLMTKIFNSLIGHTVEVFIDDIVIKRKTRDEHTRHLEEVFHLLKKYDVNLNPSKCAFGVSVGKFLGTLYSPIHRQAKALLPDSEESWCDRMDEGLADDFSLEKHNSETPPLLPSSSNSRAHQSAPQKYLAQTGAIRKDAKRFPCNPLDSKGRAKRDGGPYMSMESPDPRAKYEAILPGVNLSLVPSISKLEIYSDSQLAVGHIQKEYEAKDKHNIQVDALVRVATSLLIREAMLLLVHLQPTPSLTESPVCSTRGESQEWTIEIVKYLRTGSLLEGVKHVHRIRVQAAHFTLIGGCLHKQSFRDPYLMCLDSSEAQYVLAKLHEGMCGNHIGGRSLAHRAHSQGYYWPAMK</sequence>
<dbReference type="SUPFAM" id="SSF53098">
    <property type="entry name" value="Ribonuclease H-like"/>
    <property type="match status" value="1"/>
</dbReference>
<evidence type="ECO:0000313" key="4">
    <source>
        <dbReference type="Proteomes" id="UP000288805"/>
    </source>
</evidence>
<accession>A0A438HL94</accession>
<feature type="region of interest" description="Disordered" evidence="1">
    <location>
        <begin position="166"/>
        <end position="186"/>
    </location>
</feature>
<dbReference type="InterPro" id="IPR036397">
    <property type="entry name" value="RNaseH_sf"/>
</dbReference>
<dbReference type="Pfam" id="PF00078">
    <property type="entry name" value="RVT_1"/>
    <property type="match status" value="1"/>
</dbReference>
<evidence type="ECO:0000259" key="2">
    <source>
        <dbReference type="Pfam" id="PF00078"/>
    </source>
</evidence>
<organism evidence="3 4">
    <name type="scientific">Vitis vinifera</name>
    <name type="common">Grape</name>
    <dbReference type="NCBI Taxonomy" id="29760"/>
    <lineage>
        <taxon>Eukaryota</taxon>
        <taxon>Viridiplantae</taxon>
        <taxon>Streptophyta</taxon>
        <taxon>Embryophyta</taxon>
        <taxon>Tracheophyta</taxon>
        <taxon>Spermatophyta</taxon>
        <taxon>Magnoliopsida</taxon>
        <taxon>eudicotyledons</taxon>
        <taxon>Gunneridae</taxon>
        <taxon>Pentapetalae</taxon>
        <taxon>rosids</taxon>
        <taxon>Vitales</taxon>
        <taxon>Vitaceae</taxon>
        <taxon>Viteae</taxon>
        <taxon>Vitis</taxon>
    </lineage>
</organism>
<comment type="caution">
    <text evidence="3">The sequence shown here is derived from an EMBL/GenBank/DDBJ whole genome shotgun (WGS) entry which is preliminary data.</text>
</comment>